<dbReference type="InterPro" id="IPR036291">
    <property type="entry name" value="NAD(P)-bd_dom_sf"/>
</dbReference>
<dbReference type="EMBL" id="MU860010">
    <property type="protein sequence ID" value="KAK4242263.1"/>
    <property type="molecule type" value="Genomic_DNA"/>
</dbReference>
<dbReference type="Gene3D" id="3.40.50.720">
    <property type="entry name" value="NAD(P)-binding Rossmann-like Domain"/>
    <property type="match status" value="1"/>
</dbReference>
<dbReference type="InterPro" id="IPR020843">
    <property type="entry name" value="ER"/>
</dbReference>
<dbReference type="SUPFAM" id="SSF53901">
    <property type="entry name" value="Thiolase-like"/>
    <property type="match status" value="1"/>
</dbReference>
<dbReference type="SMART" id="SM00822">
    <property type="entry name" value="PKS_KR"/>
    <property type="match status" value="1"/>
</dbReference>
<dbReference type="GO" id="GO:1901336">
    <property type="term" value="P:lactone biosynthetic process"/>
    <property type="evidence" value="ECO:0007669"/>
    <property type="project" value="UniProtKB-ARBA"/>
</dbReference>
<dbReference type="CDD" id="cd02440">
    <property type="entry name" value="AdoMet_MTases"/>
    <property type="match status" value="1"/>
</dbReference>
<dbReference type="Pfam" id="PF08240">
    <property type="entry name" value="ADH_N"/>
    <property type="match status" value="1"/>
</dbReference>
<dbReference type="SUPFAM" id="SSF53335">
    <property type="entry name" value="S-adenosyl-L-methionine-dependent methyltransferases"/>
    <property type="match status" value="1"/>
</dbReference>
<dbReference type="InterPro" id="IPR020807">
    <property type="entry name" value="PKS_DH"/>
</dbReference>
<dbReference type="InterPro" id="IPR056501">
    <property type="entry name" value="NAD-bd_HRPKS_sdrA"/>
</dbReference>
<feature type="active site" description="Proton acceptor; for dehydratase activity" evidence="8">
    <location>
        <position position="993"/>
    </location>
</feature>
<keyword evidence="7" id="KW-0012">Acyltransferase</keyword>
<feature type="active site" description="Proton donor; for dehydratase activity" evidence="8">
    <location>
        <position position="1193"/>
    </location>
</feature>
<dbReference type="SMART" id="SM00827">
    <property type="entry name" value="PKS_AT"/>
    <property type="match status" value="1"/>
</dbReference>
<dbReference type="InterPro" id="IPR042104">
    <property type="entry name" value="PKS_dehydratase_sf"/>
</dbReference>
<reference evidence="13" key="1">
    <citation type="journal article" date="2023" name="Mol. Phylogenet. Evol.">
        <title>Genome-scale phylogeny and comparative genomics of the fungal order Sordariales.</title>
        <authorList>
            <person name="Hensen N."/>
            <person name="Bonometti L."/>
            <person name="Westerberg I."/>
            <person name="Brannstrom I.O."/>
            <person name="Guillou S."/>
            <person name="Cros-Aarteil S."/>
            <person name="Calhoun S."/>
            <person name="Haridas S."/>
            <person name="Kuo A."/>
            <person name="Mondo S."/>
            <person name="Pangilinan J."/>
            <person name="Riley R."/>
            <person name="LaButti K."/>
            <person name="Andreopoulos B."/>
            <person name="Lipzen A."/>
            <person name="Chen C."/>
            <person name="Yan M."/>
            <person name="Daum C."/>
            <person name="Ng V."/>
            <person name="Clum A."/>
            <person name="Steindorff A."/>
            <person name="Ohm R.A."/>
            <person name="Martin F."/>
            <person name="Silar P."/>
            <person name="Natvig D.O."/>
            <person name="Lalanne C."/>
            <person name="Gautier V."/>
            <person name="Ament-Velasquez S.L."/>
            <person name="Kruys A."/>
            <person name="Hutchinson M.I."/>
            <person name="Powell A.J."/>
            <person name="Barry K."/>
            <person name="Miller A.N."/>
            <person name="Grigoriev I.V."/>
            <person name="Debuchy R."/>
            <person name="Gladieux P."/>
            <person name="Hiltunen Thoren M."/>
            <person name="Johannesson H."/>
        </authorList>
    </citation>
    <scope>NUCLEOTIDE SEQUENCE</scope>
    <source>
        <strain evidence="13">CBS 532.94</strain>
    </source>
</reference>
<dbReference type="Pfam" id="PF02801">
    <property type="entry name" value="Ketoacyl-synt_C"/>
    <property type="match status" value="1"/>
</dbReference>
<dbReference type="Pfam" id="PF13602">
    <property type="entry name" value="ADH_zinc_N_2"/>
    <property type="match status" value="1"/>
</dbReference>
<dbReference type="GO" id="GO:0044550">
    <property type="term" value="P:secondary metabolite biosynthetic process"/>
    <property type="evidence" value="ECO:0007669"/>
    <property type="project" value="TreeGrafter"/>
</dbReference>
<dbReference type="SUPFAM" id="SSF50129">
    <property type="entry name" value="GroES-like"/>
    <property type="match status" value="1"/>
</dbReference>
<protein>
    <recommendedName>
        <fullName evidence="15">Polyketide synthase</fullName>
    </recommendedName>
</protein>
<dbReference type="InterPro" id="IPR009081">
    <property type="entry name" value="PP-bd_ACP"/>
</dbReference>
<evidence type="ECO:0000259" key="12">
    <source>
        <dbReference type="PROSITE" id="PS52019"/>
    </source>
</evidence>
<dbReference type="SMART" id="SM00826">
    <property type="entry name" value="PKS_DH"/>
    <property type="match status" value="1"/>
</dbReference>
<feature type="region of interest" description="C-terminal hotdog fold" evidence="8">
    <location>
        <begin position="1127"/>
        <end position="1283"/>
    </location>
</feature>
<accession>A0AAN7CHM2</accession>
<dbReference type="InterPro" id="IPR014043">
    <property type="entry name" value="Acyl_transferase_dom"/>
</dbReference>
<dbReference type="SMART" id="SM00823">
    <property type="entry name" value="PKS_PP"/>
    <property type="match status" value="1"/>
</dbReference>
<keyword evidence="3" id="KW-0808">Transferase</keyword>
<dbReference type="SUPFAM" id="SSF47336">
    <property type="entry name" value="ACP-like"/>
    <property type="match status" value="1"/>
</dbReference>
<dbReference type="Gene3D" id="3.40.366.10">
    <property type="entry name" value="Malonyl-Coenzyme A Acyl Carrier Protein, domain 2"/>
    <property type="match status" value="1"/>
</dbReference>
<dbReference type="SUPFAM" id="SSF52151">
    <property type="entry name" value="FabD/lysophospholipase-like"/>
    <property type="match status" value="1"/>
</dbReference>
<dbReference type="Gene3D" id="3.30.70.3290">
    <property type="match status" value="1"/>
</dbReference>
<dbReference type="Proteomes" id="UP001303760">
    <property type="component" value="Unassembled WGS sequence"/>
</dbReference>
<dbReference type="Pfam" id="PF00109">
    <property type="entry name" value="ketoacyl-synt"/>
    <property type="match status" value="1"/>
</dbReference>
<dbReference type="Gene3D" id="3.40.47.10">
    <property type="match status" value="1"/>
</dbReference>
<gene>
    <name evidence="13" type="ORF">C8A03DRAFT_40391</name>
</gene>
<evidence type="ECO:0000259" key="10">
    <source>
        <dbReference type="PROSITE" id="PS50075"/>
    </source>
</evidence>
<feature type="domain" description="Carrier" evidence="10">
    <location>
        <begin position="2542"/>
        <end position="2619"/>
    </location>
</feature>
<evidence type="ECO:0000256" key="9">
    <source>
        <dbReference type="SAM" id="MobiDB-lite"/>
    </source>
</evidence>
<keyword evidence="2" id="KW-0597">Phosphoprotein</keyword>
<evidence type="ECO:0000256" key="3">
    <source>
        <dbReference type="ARBA" id="ARBA00022679"/>
    </source>
</evidence>
<dbReference type="PROSITE" id="PS50075">
    <property type="entry name" value="CARRIER"/>
    <property type="match status" value="1"/>
</dbReference>
<dbReference type="PROSITE" id="PS52004">
    <property type="entry name" value="KS3_2"/>
    <property type="match status" value="1"/>
</dbReference>
<dbReference type="Pfam" id="PF08659">
    <property type="entry name" value="KR"/>
    <property type="match status" value="1"/>
</dbReference>
<dbReference type="InterPro" id="IPR013154">
    <property type="entry name" value="ADH-like_N"/>
</dbReference>
<dbReference type="InterPro" id="IPR016035">
    <property type="entry name" value="Acyl_Trfase/lysoPLipase"/>
</dbReference>
<dbReference type="InterPro" id="IPR036736">
    <property type="entry name" value="ACP-like_sf"/>
</dbReference>
<feature type="region of interest" description="N-terminal hotdog fold" evidence="8">
    <location>
        <begin position="961"/>
        <end position="1097"/>
    </location>
</feature>
<reference evidence="13" key="2">
    <citation type="submission" date="2023-05" db="EMBL/GenBank/DDBJ databases">
        <authorList>
            <consortium name="Lawrence Berkeley National Laboratory"/>
            <person name="Steindorff A."/>
            <person name="Hensen N."/>
            <person name="Bonometti L."/>
            <person name="Westerberg I."/>
            <person name="Brannstrom I.O."/>
            <person name="Guillou S."/>
            <person name="Cros-Aarteil S."/>
            <person name="Calhoun S."/>
            <person name="Haridas S."/>
            <person name="Kuo A."/>
            <person name="Mondo S."/>
            <person name="Pangilinan J."/>
            <person name="Riley R."/>
            <person name="Labutti K."/>
            <person name="Andreopoulos B."/>
            <person name="Lipzen A."/>
            <person name="Chen C."/>
            <person name="Yanf M."/>
            <person name="Daum C."/>
            <person name="Ng V."/>
            <person name="Clum A."/>
            <person name="Ohm R."/>
            <person name="Martin F."/>
            <person name="Silar P."/>
            <person name="Natvig D."/>
            <person name="Lalanne C."/>
            <person name="Gautier V."/>
            <person name="Ament-Velasquez S.L."/>
            <person name="Kruys A."/>
            <person name="Hutchinson M.I."/>
            <person name="Powell A.J."/>
            <person name="Barry K."/>
            <person name="Miller A.N."/>
            <person name="Grigoriev I.V."/>
            <person name="Debuchy R."/>
            <person name="Gladieux P."/>
            <person name="Thoren M.H."/>
            <person name="Johannesson H."/>
        </authorList>
    </citation>
    <scope>NUCLEOTIDE SEQUENCE</scope>
    <source>
        <strain evidence="13">CBS 532.94</strain>
    </source>
</reference>
<dbReference type="InterPro" id="IPR050091">
    <property type="entry name" value="PKS_NRPS_Biosynth_Enz"/>
</dbReference>
<dbReference type="InterPro" id="IPR020841">
    <property type="entry name" value="PKS_Beta-ketoAc_synthase_dom"/>
</dbReference>
<dbReference type="InterPro" id="IPR020806">
    <property type="entry name" value="PKS_PP-bd"/>
</dbReference>
<dbReference type="SMART" id="SM00825">
    <property type="entry name" value="PKS_KS"/>
    <property type="match status" value="1"/>
</dbReference>
<feature type="domain" description="PKS/mFAS DH" evidence="12">
    <location>
        <begin position="961"/>
        <end position="1283"/>
    </location>
</feature>
<dbReference type="CDD" id="cd05195">
    <property type="entry name" value="enoyl_red"/>
    <property type="match status" value="1"/>
</dbReference>
<dbReference type="FunFam" id="3.40.50.720:FF:000209">
    <property type="entry name" value="Polyketide synthase Pks12"/>
    <property type="match status" value="1"/>
</dbReference>
<dbReference type="GO" id="GO:0004315">
    <property type="term" value="F:3-oxoacyl-[acyl-carrier-protein] synthase activity"/>
    <property type="evidence" value="ECO:0007669"/>
    <property type="project" value="InterPro"/>
</dbReference>
<keyword evidence="6" id="KW-0511">Multifunctional enzyme</keyword>
<keyword evidence="5" id="KW-0560">Oxidoreductase</keyword>
<dbReference type="GO" id="GO:0006633">
    <property type="term" value="P:fatty acid biosynthetic process"/>
    <property type="evidence" value="ECO:0007669"/>
    <property type="project" value="InterPro"/>
</dbReference>
<dbReference type="InterPro" id="IPR013968">
    <property type="entry name" value="PKS_KR"/>
</dbReference>
<evidence type="ECO:0000256" key="4">
    <source>
        <dbReference type="ARBA" id="ARBA00022857"/>
    </source>
</evidence>
<dbReference type="InterPro" id="IPR029063">
    <property type="entry name" value="SAM-dependent_MTases_sf"/>
</dbReference>
<evidence type="ECO:0000256" key="8">
    <source>
        <dbReference type="PROSITE-ProRule" id="PRU01363"/>
    </source>
</evidence>
<dbReference type="InterPro" id="IPR057326">
    <property type="entry name" value="KR_dom"/>
</dbReference>
<evidence type="ECO:0000313" key="13">
    <source>
        <dbReference type="EMBL" id="KAK4242263.1"/>
    </source>
</evidence>
<dbReference type="InterPro" id="IPR016039">
    <property type="entry name" value="Thiolase-like"/>
</dbReference>
<sequence length="2636" mass="286490">MEPIAIIGMSIRFPGEATSPETFWDMLVAGRSARSEIPANRFNIDAFYHPNPDRIDAMNVRSGHFLRQDPAVFDAPFFSISQSEANSLDPDQRIILETSYHALESAGLPMEKMAGTNTSVFMGTFTREYGTFWSRDPMQLPKYAGTGTGPALLANRVSWFYDLRGTSITLDTACSSSMNALHLACESLRTGGSNAALVGGSNLILNPDTAMMPLTNLGFLSPDGRCYSFDHRANGYARGEGYAVLVLKRLQDAVRDGDTIRAVVRATGSNQDGRTPGISQPRAEAQAALIRQTYASAGLPLADTRFFEAHGTGTAVGDPIEASGIAQVFGPYRSVDSPLYVGAVKSNIGHLEGASALAGLVKAILSLEHGTIPPNINLEKVNPKIPVDDWHISFPTVPVPWPHDHNGRDGSILSIRRASVSSFGYGGANAHVILDDAASYLAAHGLQARHNTVVSANEGETNGNGDNSAPSRDRLFVWSAADEDGIKRLGDAYTAYLAKVIDKLDDNASSSEARLDEIAYTLGAKRSMLPWKSYVVASSLSELHEVLRTAGLPKPVRSSTAAAAVAGPGLAFVFTGQGAQWYAMGRELLVYPVFREAIEQADGYMRAELGCEWSVTEELLSRDEGNTNVDEPAYSQCLCTVLQVALVDLLRSWGVCPTAVVGHSSGEIAAAYCAGGLSRESAWKTAYFRGALAAELEGHLQKTGEPGAMMAVGISEKELAPYLAQLGGAVTVGCLNAPANLTITGSAKSVAALQSELESNKIFCRRLRVSLPYHSPRMAAIAEKYTHALKGICAAPRAFSEGDKMPTMYSSVRGATVDLEVLSKPEYWVSNLVSTVLFSQAVSSLVAATGIEHFVEVGPTAALKRPVQDIVNAAKGHGRVVYYSVLQRGQNASKTALDTAGQLFRNGYAVNITAVNTSPLGGDKQVAMAVDLPLYPFNHSKRYWDESRISKNFRFRKHPRHELLGTPVADWNQLEPRWRNFLRVSESSWIVEHEFNGSAIYPASGMIVMAIEAARQVANPPAGSVITGFRIRDMTLKKALLLSTAPEGVETQLTLRPKKSTSTAAHDAHLFSLYQLSGENEWSELCQGTIITEYADEQHHAEIELPETALALEEKGREYKAGTQRCHKSVETRQLYETLGSMGFKFGPTFQTLHDVHFSEEGDAMATIRLREWTEKVKDSRIQPHVIHPAPLDGVFHLAIVASTKGGYHKVPTSVPTALHDLWISNELLTSGPDSSVGVYTKRRFAGIRDEEYSMVAVDSESGQPRVIVDGYRGTTISSARDSGGEGSSSAMILADKSSPGGGPRRICYEMHWKPDIDLLSPSQLASHCLHRELQKNSASHQRNIHLAEIICLYHMHQELTTHVNSTTPPAHLPHLRRYVDWMAHNLSLPSTQSRLASPEAIQFFTSPTYRDEILSALASDPNHASSGYDLYATVIAHLPEILSGAVDPLTLLFHNETQLVARFYQADFLDANYAQMASYLDLLAHKDANLRVLEVGAGTGGATAWILDVLSKHGSAEEGEEGTPRLGEYVYTDISAGFFAQAKERFAPLVGGERLTFRTLDIEGDLAAQGFGDGDGGRYDAVVAANVLHATRDLRLTVRNVRRLLKDGGKLVLFEVTDLESARITFAFGTLPGWWLGGEDGRKWGPLLSVEQWDGLLRECGFSGAELVLGDTEGKHSFSVIVSEAVPVANGVAPAVPLDRTREGRNVRTVIVVDDGQPVQLAVADALSKTLPQPCETVSLQQLASYPLDRIACVFLPELTRPFLADIRPDEFETLRKLVGSASSILWVTGGGAEKAENPLADLVVGFGRSMCSERPLNLKFCTLALEDARGEEPTTTETITKVFTKLISLPPDAPFETYYMQRNGQVHVGRLVEANYLNDHVHRQNTQQEPQLEPFDNSPTDPDRALSLVIGSPALLDTLHFVHDPVHPTTPLHPDEVEIRVHASGLNFKDVMVAMGQLPFPTIGIECAGTVVRVGSNAESNIRPGDRVCCMTWRGGSFRTYARAHRDVVAHIPQGMTFAQAAAFPVAFLTAYYALFEAARIEKGERVLIHAGAGGVGQAAVQLALMVGAEVFVTVSTEAKREVLVREYGVDPENVFCSRRLSFAKGIMRRTAGQGVDVVLNSLAGDVLKETWRCMAPLGRFVEIGKTDFLANEALPMGQFAKSTTFAAVDLELIGRHKSRKVGEMLRKIMALAEQGKLRTQVPLHVHPVSEIENAFRGLQSGRLAGKVVVEMKSDAMVPVVPMLKTRYHFDPNASYLISGGVGGLGRSIARWMASRGARYLILLSRSGLSTPAAQNLANELARQGVKVAAPPCDVSDADALRAALAHCADESMPPIKGCIQAAMVLRDSIFENMTHADFHAALRPKVQASWNLHAQLPADLSFFILLSSLGGVIGNSGQSNYAAGNTYQDALARHRIARGLPAASLDVGMMLQVGFVAETAKIAESLVAAGYTAMYEAELLAILDYLCDPENQGNNNHNPLRSQILTGVTTQGVFRRRGFEEKDWMRRPEYCHLQQMDREHDTVTINYAAALPTAPSRDAAVQLVEMGLRRKLSKVLFIAEQDIDPVLPVYSAGVDSLVAVELKYWFLKELHAEVAVFNILSDDSLRALCGFAVDRSPFWKGEGGGEEVIVEVK</sequence>
<dbReference type="Pfam" id="PF00698">
    <property type="entry name" value="Acyl_transf_1"/>
    <property type="match status" value="1"/>
</dbReference>
<evidence type="ECO:0008006" key="15">
    <source>
        <dbReference type="Google" id="ProtNLM"/>
    </source>
</evidence>
<dbReference type="InterPro" id="IPR018201">
    <property type="entry name" value="Ketoacyl_synth_AS"/>
</dbReference>
<evidence type="ECO:0000256" key="7">
    <source>
        <dbReference type="ARBA" id="ARBA00023315"/>
    </source>
</evidence>
<dbReference type="InterPro" id="IPR013217">
    <property type="entry name" value="Methyltransf_12"/>
</dbReference>
<dbReference type="InterPro" id="IPR011032">
    <property type="entry name" value="GroES-like_sf"/>
</dbReference>
<dbReference type="InterPro" id="IPR032821">
    <property type="entry name" value="PKS_assoc"/>
</dbReference>
<dbReference type="PROSITE" id="PS52019">
    <property type="entry name" value="PKS_MFAS_DH"/>
    <property type="match status" value="1"/>
</dbReference>
<evidence type="ECO:0000256" key="2">
    <source>
        <dbReference type="ARBA" id="ARBA00022553"/>
    </source>
</evidence>
<feature type="domain" description="Ketosynthase family 3 (KS3)" evidence="11">
    <location>
        <begin position="1"/>
        <end position="436"/>
    </location>
</feature>
<evidence type="ECO:0000256" key="5">
    <source>
        <dbReference type="ARBA" id="ARBA00023002"/>
    </source>
</evidence>
<dbReference type="GO" id="GO:0004312">
    <property type="term" value="F:fatty acid synthase activity"/>
    <property type="evidence" value="ECO:0007669"/>
    <property type="project" value="TreeGrafter"/>
</dbReference>
<dbReference type="InterPro" id="IPR049900">
    <property type="entry name" value="PKS_mFAS_DH"/>
</dbReference>
<dbReference type="Pfam" id="PF08242">
    <property type="entry name" value="Methyltransf_12"/>
    <property type="match status" value="1"/>
</dbReference>
<dbReference type="SUPFAM" id="SSF55048">
    <property type="entry name" value="Probable ACP-binding domain of malonyl-CoA ACP transacylase"/>
    <property type="match status" value="1"/>
</dbReference>
<dbReference type="PANTHER" id="PTHR43775">
    <property type="entry name" value="FATTY ACID SYNTHASE"/>
    <property type="match status" value="1"/>
</dbReference>
<dbReference type="Pfam" id="PF16197">
    <property type="entry name" value="KAsynt_C_assoc"/>
    <property type="match status" value="1"/>
</dbReference>
<dbReference type="CDD" id="cd00833">
    <property type="entry name" value="PKS"/>
    <property type="match status" value="1"/>
</dbReference>
<keyword evidence="4" id="KW-0521">NADP</keyword>
<dbReference type="Pfam" id="PF21089">
    <property type="entry name" value="PKS_DH_N"/>
    <property type="match status" value="1"/>
</dbReference>
<dbReference type="Gene3D" id="3.10.129.110">
    <property type="entry name" value="Polyketide synthase dehydratase"/>
    <property type="match status" value="1"/>
</dbReference>
<dbReference type="Gene3D" id="3.90.180.10">
    <property type="entry name" value="Medium-chain alcohol dehydrogenases, catalytic domain"/>
    <property type="match status" value="1"/>
</dbReference>
<dbReference type="PANTHER" id="PTHR43775:SF29">
    <property type="entry name" value="ASPERFURANONE POLYKETIDE SYNTHASE AFOG-RELATED"/>
    <property type="match status" value="1"/>
</dbReference>
<feature type="region of interest" description="Disordered" evidence="9">
    <location>
        <begin position="1278"/>
        <end position="1298"/>
    </location>
</feature>
<dbReference type="SMART" id="SM00829">
    <property type="entry name" value="PKS_ER"/>
    <property type="match status" value="1"/>
</dbReference>
<evidence type="ECO:0000256" key="6">
    <source>
        <dbReference type="ARBA" id="ARBA00023268"/>
    </source>
</evidence>
<dbReference type="InterPro" id="IPR014031">
    <property type="entry name" value="Ketoacyl_synth_C"/>
</dbReference>
<dbReference type="GO" id="GO:0031177">
    <property type="term" value="F:phosphopantetheine binding"/>
    <property type="evidence" value="ECO:0007669"/>
    <property type="project" value="InterPro"/>
</dbReference>
<dbReference type="Pfam" id="PF23114">
    <property type="entry name" value="NAD-bd_HRPKS_sdrA"/>
    <property type="match status" value="1"/>
</dbReference>
<dbReference type="PROSITE" id="PS00606">
    <property type="entry name" value="KS3_1"/>
    <property type="match status" value="1"/>
</dbReference>
<dbReference type="InterPro" id="IPR014030">
    <property type="entry name" value="Ketoacyl_synth_N"/>
</dbReference>
<dbReference type="SUPFAM" id="SSF51735">
    <property type="entry name" value="NAD(P)-binding Rossmann-fold domains"/>
    <property type="match status" value="2"/>
</dbReference>
<dbReference type="GO" id="GO:0016491">
    <property type="term" value="F:oxidoreductase activity"/>
    <property type="evidence" value="ECO:0007669"/>
    <property type="project" value="UniProtKB-KW"/>
</dbReference>
<evidence type="ECO:0000313" key="14">
    <source>
        <dbReference type="Proteomes" id="UP001303760"/>
    </source>
</evidence>
<dbReference type="InterPro" id="IPR001227">
    <property type="entry name" value="Ac_transferase_dom_sf"/>
</dbReference>
<dbReference type="Pfam" id="PF14765">
    <property type="entry name" value="PS-DH"/>
    <property type="match status" value="1"/>
</dbReference>
<dbReference type="InterPro" id="IPR049552">
    <property type="entry name" value="PKS_DH_N"/>
</dbReference>
<evidence type="ECO:0000259" key="11">
    <source>
        <dbReference type="PROSITE" id="PS52004"/>
    </source>
</evidence>
<evidence type="ECO:0000256" key="1">
    <source>
        <dbReference type="ARBA" id="ARBA00022450"/>
    </source>
</evidence>
<name>A0AAN7CHM2_9PEZI</name>
<proteinExistence type="predicted"/>
<keyword evidence="14" id="KW-1185">Reference proteome</keyword>
<keyword evidence="1" id="KW-0596">Phosphopantetheine</keyword>
<dbReference type="InterPro" id="IPR049551">
    <property type="entry name" value="PKS_DH_C"/>
</dbReference>
<dbReference type="Gene3D" id="3.40.50.150">
    <property type="entry name" value="Vaccinia Virus protein VP39"/>
    <property type="match status" value="1"/>
</dbReference>
<comment type="caution">
    <text evidence="13">The sequence shown here is derived from an EMBL/GenBank/DDBJ whole genome shotgun (WGS) entry which is preliminary data.</text>
</comment>
<organism evidence="13 14">
    <name type="scientific">Achaetomium macrosporum</name>
    <dbReference type="NCBI Taxonomy" id="79813"/>
    <lineage>
        <taxon>Eukaryota</taxon>
        <taxon>Fungi</taxon>
        <taxon>Dikarya</taxon>
        <taxon>Ascomycota</taxon>
        <taxon>Pezizomycotina</taxon>
        <taxon>Sordariomycetes</taxon>
        <taxon>Sordariomycetidae</taxon>
        <taxon>Sordariales</taxon>
        <taxon>Chaetomiaceae</taxon>
        <taxon>Achaetomium</taxon>
    </lineage>
</organism>
<dbReference type="InterPro" id="IPR016036">
    <property type="entry name" value="Malonyl_transacylase_ACP-bd"/>
</dbReference>